<keyword evidence="3 5" id="KW-1133">Transmembrane helix</keyword>
<feature type="non-terminal residue" evidence="6">
    <location>
        <position position="1"/>
    </location>
</feature>
<feature type="transmembrane region" description="Helical" evidence="5">
    <location>
        <begin position="6"/>
        <end position="25"/>
    </location>
</feature>
<comment type="subcellular location">
    <subcellularLocation>
        <location evidence="1">Membrane</location>
        <topology evidence="1">Multi-pass membrane protein</topology>
    </subcellularLocation>
</comment>
<dbReference type="AlphaFoldDB" id="A0A0A9XQC8"/>
<feature type="transmembrane region" description="Helical" evidence="5">
    <location>
        <begin position="100"/>
        <end position="119"/>
    </location>
</feature>
<evidence type="ECO:0000256" key="1">
    <source>
        <dbReference type="ARBA" id="ARBA00004141"/>
    </source>
</evidence>
<dbReference type="InterPro" id="IPR050382">
    <property type="entry name" value="MFS_Na/Anion_cotransporter"/>
</dbReference>
<protein>
    <submittedName>
        <fullName evidence="6">Sialin</fullName>
    </submittedName>
</protein>
<feature type="transmembrane region" description="Helical" evidence="5">
    <location>
        <begin position="41"/>
        <end position="58"/>
    </location>
</feature>
<evidence type="ECO:0000256" key="5">
    <source>
        <dbReference type="SAM" id="Phobius"/>
    </source>
</evidence>
<evidence type="ECO:0000256" key="2">
    <source>
        <dbReference type="ARBA" id="ARBA00022692"/>
    </source>
</evidence>
<evidence type="ECO:0000256" key="3">
    <source>
        <dbReference type="ARBA" id="ARBA00022989"/>
    </source>
</evidence>
<proteinExistence type="predicted"/>
<evidence type="ECO:0000256" key="4">
    <source>
        <dbReference type="ARBA" id="ARBA00023136"/>
    </source>
</evidence>
<dbReference type="SUPFAM" id="SSF103473">
    <property type="entry name" value="MFS general substrate transporter"/>
    <property type="match status" value="1"/>
</dbReference>
<gene>
    <name evidence="6" type="primary">Slc17a5_1</name>
    <name evidence="6" type="ORF">CM83_104398</name>
</gene>
<dbReference type="GO" id="GO:0016020">
    <property type="term" value="C:membrane"/>
    <property type="evidence" value="ECO:0007669"/>
    <property type="project" value="UniProtKB-SubCell"/>
</dbReference>
<feature type="non-terminal residue" evidence="6">
    <location>
        <position position="120"/>
    </location>
</feature>
<dbReference type="EMBL" id="GBHO01021475">
    <property type="protein sequence ID" value="JAG22129.1"/>
    <property type="molecule type" value="Transcribed_RNA"/>
</dbReference>
<accession>A0A0A9XQC8</accession>
<sequence>ISQIGYLIAGIYLCTIAAGLGYAFLADKFMGQVSTNVSRKLWNTIAMCGGAVPLFLLYTVKNDAVPVILMITMYYILDIAKLPGHVTNCLELAPSHSGMIASAVFFMSHLVAFTGPTLAG</sequence>
<feature type="transmembrane region" description="Helical" evidence="5">
    <location>
        <begin position="64"/>
        <end position="80"/>
    </location>
</feature>
<dbReference type="InterPro" id="IPR036259">
    <property type="entry name" value="MFS_trans_sf"/>
</dbReference>
<name>A0A0A9XQC8_LYGHE</name>
<dbReference type="PANTHER" id="PTHR11662:SF399">
    <property type="entry name" value="FI19708P1-RELATED"/>
    <property type="match status" value="1"/>
</dbReference>
<evidence type="ECO:0000313" key="6">
    <source>
        <dbReference type="EMBL" id="JAG22129.1"/>
    </source>
</evidence>
<organism evidence="6">
    <name type="scientific">Lygus hesperus</name>
    <name type="common">Western plant bug</name>
    <dbReference type="NCBI Taxonomy" id="30085"/>
    <lineage>
        <taxon>Eukaryota</taxon>
        <taxon>Metazoa</taxon>
        <taxon>Ecdysozoa</taxon>
        <taxon>Arthropoda</taxon>
        <taxon>Hexapoda</taxon>
        <taxon>Insecta</taxon>
        <taxon>Pterygota</taxon>
        <taxon>Neoptera</taxon>
        <taxon>Paraneoptera</taxon>
        <taxon>Hemiptera</taxon>
        <taxon>Heteroptera</taxon>
        <taxon>Panheteroptera</taxon>
        <taxon>Cimicomorpha</taxon>
        <taxon>Miridae</taxon>
        <taxon>Mirini</taxon>
        <taxon>Lygus</taxon>
    </lineage>
</organism>
<keyword evidence="4 5" id="KW-0472">Membrane</keyword>
<reference evidence="6" key="1">
    <citation type="journal article" date="2014" name="PLoS ONE">
        <title>Transcriptome-Based Identification of ABC Transporters in the Western Tarnished Plant Bug Lygus hesperus.</title>
        <authorList>
            <person name="Hull J.J."/>
            <person name="Chaney K."/>
            <person name="Geib S.M."/>
            <person name="Fabrick J.A."/>
            <person name="Brent C.S."/>
            <person name="Walsh D."/>
            <person name="Lavine L.C."/>
        </authorList>
    </citation>
    <scope>NUCLEOTIDE SEQUENCE</scope>
</reference>
<keyword evidence="2 5" id="KW-0812">Transmembrane</keyword>
<reference evidence="6" key="2">
    <citation type="submission" date="2014-07" db="EMBL/GenBank/DDBJ databases">
        <authorList>
            <person name="Hull J."/>
        </authorList>
    </citation>
    <scope>NUCLEOTIDE SEQUENCE</scope>
</reference>
<dbReference type="PANTHER" id="PTHR11662">
    <property type="entry name" value="SOLUTE CARRIER FAMILY 17"/>
    <property type="match status" value="1"/>
</dbReference>